<dbReference type="RefSeq" id="WP_068862444.1">
    <property type="nucleotide sequence ID" value="NZ_LZYB01000001.1"/>
</dbReference>
<evidence type="ECO:0008006" key="4">
    <source>
        <dbReference type="Google" id="ProtNLM"/>
    </source>
</evidence>
<keyword evidence="1" id="KW-0472">Membrane</keyword>
<gene>
    <name evidence="2" type="ORF">I603_0787</name>
</gene>
<dbReference type="Proteomes" id="UP000092484">
    <property type="component" value="Unassembled WGS sequence"/>
</dbReference>
<reference evidence="2 3" key="1">
    <citation type="submission" date="2016-06" db="EMBL/GenBank/DDBJ databases">
        <title>Genome sequence of Porphyrobacter dokdonensis DSW-74.</title>
        <authorList>
            <person name="Kim J.F."/>
            <person name="Song J.Y."/>
        </authorList>
    </citation>
    <scope>NUCLEOTIDE SEQUENCE [LARGE SCALE GENOMIC DNA]</scope>
    <source>
        <strain evidence="2 3">DSW-74</strain>
    </source>
</reference>
<sequence length="173" mass="19564">MSAKVVIIRMRWWGHMLNIFALLFVAPLGLVIGSAGIAQLNEPGSWWKAPILMASGGTFLLAAVLLLNTLFTYRLEIDSRSLRLIGNLWTHDISWQEITCIAKHPNPKGFGYHVLIEVDGSRLPRRHWHRLWVAGYQIPTPMGKGPTELTAYLNRKRRDYLRRVQAAPAGIDA</sequence>
<keyword evidence="1" id="KW-1133">Transmembrane helix</keyword>
<evidence type="ECO:0000313" key="3">
    <source>
        <dbReference type="Proteomes" id="UP000092484"/>
    </source>
</evidence>
<keyword evidence="3" id="KW-1185">Reference proteome</keyword>
<proteinExistence type="predicted"/>
<accession>A0A1A7BLQ0</accession>
<name>A0A1A7BLQ0_9SPHN</name>
<comment type="caution">
    <text evidence="2">The sequence shown here is derived from an EMBL/GenBank/DDBJ whole genome shotgun (WGS) entry which is preliminary data.</text>
</comment>
<protein>
    <recommendedName>
        <fullName evidence="4">PH domain-containing protein</fullName>
    </recommendedName>
</protein>
<feature type="transmembrane region" description="Helical" evidence="1">
    <location>
        <begin position="51"/>
        <end position="73"/>
    </location>
</feature>
<organism evidence="2 3">
    <name type="scientific">Erythrobacter dokdonensis DSW-74</name>
    <dbReference type="NCBI Taxonomy" id="1300349"/>
    <lineage>
        <taxon>Bacteria</taxon>
        <taxon>Pseudomonadati</taxon>
        <taxon>Pseudomonadota</taxon>
        <taxon>Alphaproteobacteria</taxon>
        <taxon>Sphingomonadales</taxon>
        <taxon>Erythrobacteraceae</taxon>
        <taxon>Erythrobacter/Porphyrobacter group</taxon>
        <taxon>Erythrobacter</taxon>
    </lineage>
</organism>
<evidence type="ECO:0000256" key="1">
    <source>
        <dbReference type="SAM" id="Phobius"/>
    </source>
</evidence>
<dbReference type="EMBL" id="LZYB01000001">
    <property type="protein sequence ID" value="OBV12656.1"/>
    <property type="molecule type" value="Genomic_DNA"/>
</dbReference>
<keyword evidence="1" id="KW-0812">Transmembrane</keyword>
<dbReference type="AlphaFoldDB" id="A0A1A7BLQ0"/>
<evidence type="ECO:0000313" key="2">
    <source>
        <dbReference type="EMBL" id="OBV12656.1"/>
    </source>
</evidence>
<dbReference type="STRING" id="1300349.I603_0787"/>